<dbReference type="RefSeq" id="WP_159105760.1">
    <property type="nucleotide sequence ID" value="NZ_BEVZ01000013.1"/>
</dbReference>
<evidence type="ECO:0000313" key="2">
    <source>
        <dbReference type="EMBL" id="MEU3557367.1"/>
    </source>
</evidence>
<evidence type="ECO:0000256" key="1">
    <source>
        <dbReference type="SAM" id="MobiDB-lite"/>
    </source>
</evidence>
<dbReference type="EMBL" id="JBEZUR010000056">
    <property type="protein sequence ID" value="MEU3557367.1"/>
    <property type="molecule type" value="Genomic_DNA"/>
</dbReference>
<accession>A0ABV2YNR3</accession>
<dbReference type="Proteomes" id="UP001550850">
    <property type="component" value="Unassembled WGS sequence"/>
</dbReference>
<name>A0ABV2YNR3_9ACTN</name>
<feature type="compositionally biased region" description="Gly residues" evidence="1">
    <location>
        <begin position="45"/>
        <end position="85"/>
    </location>
</feature>
<protein>
    <submittedName>
        <fullName evidence="2">Uncharacterized protein</fullName>
    </submittedName>
</protein>
<reference evidence="2 3" key="1">
    <citation type="submission" date="2024-06" db="EMBL/GenBank/DDBJ databases">
        <title>The Natural Products Discovery Center: Release of the First 8490 Sequenced Strains for Exploring Actinobacteria Biosynthetic Diversity.</title>
        <authorList>
            <person name="Kalkreuter E."/>
            <person name="Kautsar S.A."/>
            <person name="Yang D."/>
            <person name="Bader C.D."/>
            <person name="Teijaro C.N."/>
            <person name="Fluegel L."/>
            <person name="Davis C.M."/>
            <person name="Simpson J.R."/>
            <person name="Lauterbach L."/>
            <person name="Steele A.D."/>
            <person name="Gui C."/>
            <person name="Meng S."/>
            <person name="Li G."/>
            <person name="Viehrig K."/>
            <person name="Ye F."/>
            <person name="Su P."/>
            <person name="Kiefer A.F."/>
            <person name="Nichols A."/>
            <person name="Cepeda A.J."/>
            <person name="Yan W."/>
            <person name="Fan B."/>
            <person name="Jiang Y."/>
            <person name="Adhikari A."/>
            <person name="Zheng C.-J."/>
            <person name="Schuster L."/>
            <person name="Cowan T.M."/>
            <person name="Smanski M.J."/>
            <person name="Chevrette M.G."/>
            <person name="De Carvalho L.P.S."/>
            <person name="Shen B."/>
        </authorList>
    </citation>
    <scope>NUCLEOTIDE SEQUENCE [LARGE SCALE GENOMIC DNA]</scope>
    <source>
        <strain evidence="2 3">NPDC038104</strain>
    </source>
</reference>
<proteinExistence type="predicted"/>
<keyword evidence="3" id="KW-1185">Reference proteome</keyword>
<gene>
    <name evidence="2" type="ORF">AB0E65_24600</name>
</gene>
<comment type="caution">
    <text evidence="2">The sequence shown here is derived from an EMBL/GenBank/DDBJ whole genome shotgun (WGS) entry which is preliminary data.</text>
</comment>
<evidence type="ECO:0000313" key="3">
    <source>
        <dbReference type="Proteomes" id="UP001550850"/>
    </source>
</evidence>
<feature type="compositionally biased region" description="Basic and acidic residues" evidence="1">
    <location>
        <begin position="25"/>
        <end position="39"/>
    </location>
</feature>
<organism evidence="2 3">
    <name type="scientific">Streptomyces fragilis</name>
    <dbReference type="NCBI Taxonomy" id="67301"/>
    <lineage>
        <taxon>Bacteria</taxon>
        <taxon>Bacillati</taxon>
        <taxon>Actinomycetota</taxon>
        <taxon>Actinomycetes</taxon>
        <taxon>Kitasatosporales</taxon>
        <taxon>Streptomycetaceae</taxon>
        <taxon>Streptomyces</taxon>
    </lineage>
</organism>
<feature type="region of interest" description="Disordered" evidence="1">
    <location>
        <begin position="1"/>
        <end position="95"/>
    </location>
</feature>
<sequence length="95" mass="9490">MRQHNLAPQLRQRPLGSAASTPAPAEDRTPEAVRDRMAAYRDGWVRGGGRPPGRGPGDPGPGMGDLGPGRGPGDLGTGGPGGSGRPGDSSEGDPA</sequence>